<evidence type="ECO:0000256" key="3">
    <source>
        <dbReference type="ARBA" id="ARBA00023163"/>
    </source>
</evidence>
<feature type="domain" description="HTH araC/xylS-type" evidence="5">
    <location>
        <begin position="212"/>
        <end position="310"/>
    </location>
</feature>
<dbReference type="InterPro" id="IPR009057">
    <property type="entry name" value="Homeodomain-like_sf"/>
</dbReference>
<dbReference type="PANTHER" id="PTHR43280">
    <property type="entry name" value="ARAC-FAMILY TRANSCRIPTIONAL REGULATOR"/>
    <property type="match status" value="1"/>
</dbReference>
<feature type="compositionally biased region" description="Basic and acidic residues" evidence="4">
    <location>
        <begin position="325"/>
        <end position="338"/>
    </location>
</feature>
<comment type="caution">
    <text evidence="6">The sequence shown here is derived from an EMBL/GenBank/DDBJ whole genome shotgun (WGS) entry which is preliminary data.</text>
</comment>
<sequence length="338" mass="36964">MSAHPDPERDLLVASVPRYWLYGEPPAVPELRFVHIETIPDRMRLHNWEVRPHRHDGLSHALLVTAGGGWVTVDGVETSFRAPAFLAIPAQVVHGFRFDPATDGHVLTLSEGFLAAVLNASPEGEMRTALALPIACDLVAGAQDETDLTRAFTDIGREFHGHRPGRADAIAAHVMLILVAALRLVMRRRRGGSDLAGHGPSAEISAEVYLLARLKPLIDRRFREHWTVGRYAGELGVTPGRLNAACRRVTGLSTLQLVHARLMLEAKRSLIYTGHGMAEVGYALGFADPAYFSRFFTKREGCSPLAFRRAREARSSTPVAGGRLDGNDLDRPGEGSPQ</sequence>
<dbReference type="InterPro" id="IPR047264">
    <property type="entry name" value="Cupin_HpaA-like_N"/>
</dbReference>
<dbReference type="SMART" id="SM00342">
    <property type="entry name" value="HTH_ARAC"/>
    <property type="match status" value="1"/>
</dbReference>
<keyword evidence="2" id="KW-0238">DNA-binding</keyword>
<dbReference type="InterPro" id="IPR018060">
    <property type="entry name" value="HTH_AraC"/>
</dbReference>
<name>A0ABU0MDY8_9PROT</name>
<dbReference type="Pfam" id="PF12833">
    <property type="entry name" value="HTH_18"/>
    <property type="match status" value="1"/>
</dbReference>
<evidence type="ECO:0000256" key="2">
    <source>
        <dbReference type="ARBA" id="ARBA00023125"/>
    </source>
</evidence>
<keyword evidence="7" id="KW-1185">Reference proteome</keyword>
<reference evidence="6 7" key="1">
    <citation type="submission" date="2023-07" db="EMBL/GenBank/DDBJ databases">
        <title>Genomic Encyclopedia of Type Strains, Phase IV (KMG-IV): sequencing the most valuable type-strain genomes for metagenomic binning, comparative biology and taxonomic classification.</title>
        <authorList>
            <person name="Goeker M."/>
        </authorList>
    </citation>
    <scope>NUCLEOTIDE SEQUENCE [LARGE SCALE GENOMIC DNA]</scope>
    <source>
        <strain evidence="6 7">DSM 19922</strain>
    </source>
</reference>
<protein>
    <submittedName>
        <fullName evidence="6">AraC family transcriptional activator of pobA</fullName>
    </submittedName>
</protein>
<evidence type="ECO:0000313" key="6">
    <source>
        <dbReference type="EMBL" id="MDQ0531622.1"/>
    </source>
</evidence>
<dbReference type="RefSeq" id="WP_209977552.1">
    <property type="nucleotide sequence ID" value="NZ_JAGINO010000001.1"/>
</dbReference>
<evidence type="ECO:0000256" key="1">
    <source>
        <dbReference type="ARBA" id="ARBA00023015"/>
    </source>
</evidence>
<evidence type="ECO:0000256" key="4">
    <source>
        <dbReference type="SAM" id="MobiDB-lite"/>
    </source>
</evidence>
<dbReference type="SUPFAM" id="SSF46689">
    <property type="entry name" value="Homeodomain-like"/>
    <property type="match status" value="1"/>
</dbReference>
<dbReference type="Gene3D" id="2.60.120.10">
    <property type="entry name" value="Jelly Rolls"/>
    <property type="match status" value="1"/>
</dbReference>
<evidence type="ECO:0000313" key="7">
    <source>
        <dbReference type="Proteomes" id="UP001244552"/>
    </source>
</evidence>
<dbReference type="EMBL" id="JAUSVU010000001">
    <property type="protein sequence ID" value="MDQ0531622.1"/>
    <property type="molecule type" value="Genomic_DNA"/>
</dbReference>
<organism evidence="6 7">
    <name type="scientific">Azospirillum picis</name>
    <dbReference type="NCBI Taxonomy" id="488438"/>
    <lineage>
        <taxon>Bacteria</taxon>
        <taxon>Pseudomonadati</taxon>
        <taxon>Pseudomonadota</taxon>
        <taxon>Alphaproteobacteria</taxon>
        <taxon>Rhodospirillales</taxon>
        <taxon>Azospirillaceae</taxon>
        <taxon>Azospirillum</taxon>
    </lineage>
</organism>
<dbReference type="Gene3D" id="1.10.10.60">
    <property type="entry name" value="Homeodomain-like"/>
    <property type="match status" value="1"/>
</dbReference>
<accession>A0ABU0MDY8</accession>
<dbReference type="Proteomes" id="UP001244552">
    <property type="component" value="Unassembled WGS sequence"/>
</dbReference>
<dbReference type="InterPro" id="IPR011051">
    <property type="entry name" value="RmlC_Cupin_sf"/>
</dbReference>
<feature type="region of interest" description="Disordered" evidence="4">
    <location>
        <begin position="311"/>
        <end position="338"/>
    </location>
</feature>
<dbReference type="PROSITE" id="PS01124">
    <property type="entry name" value="HTH_ARAC_FAMILY_2"/>
    <property type="match status" value="1"/>
</dbReference>
<dbReference type="CDD" id="cd06999">
    <property type="entry name" value="cupin_HpaA-like_N"/>
    <property type="match status" value="1"/>
</dbReference>
<keyword evidence="3" id="KW-0804">Transcription</keyword>
<dbReference type="PANTHER" id="PTHR43280:SF32">
    <property type="entry name" value="TRANSCRIPTIONAL REGULATORY PROTEIN"/>
    <property type="match status" value="1"/>
</dbReference>
<proteinExistence type="predicted"/>
<evidence type="ECO:0000259" key="5">
    <source>
        <dbReference type="PROSITE" id="PS01124"/>
    </source>
</evidence>
<dbReference type="SUPFAM" id="SSF51182">
    <property type="entry name" value="RmlC-like cupins"/>
    <property type="match status" value="1"/>
</dbReference>
<gene>
    <name evidence="6" type="ORF">QO018_000454</name>
</gene>
<dbReference type="InterPro" id="IPR014710">
    <property type="entry name" value="RmlC-like_jellyroll"/>
</dbReference>
<keyword evidence="1" id="KW-0805">Transcription regulation</keyword>